<keyword evidence="10" id="KW-1185">Reference proteome</keyword>
<dbReference type="GO" id="GO:2000253">
    <property type="term" value="P:positive regulation of feeding behavior"/>
    <property type="evidence" value="ECO:0007669"/>
    <property type="project" value="TreeGrafter"/>
</dbReference>
<dbReference type="EMBL" id="JAFIRN010000005">
    <property type="protein sequence ID" value="KAG5848723.1"/>
    <property type="molecule type" value="Genomic_DNA"/>
</dbReference>
<feature type="signal peptide" evidence="7">
    <location>
        <begin position="1"/>
        <end position="20"/>
    </location>
</feature>
<dbReference type="Gene3D" id="4.10.760.10">
    <property type="entry name" value="Agouti domain"/>
    <property type="match status" value="1"/>
</dbReference>
<keyword evidence="5 6" id="KW-1015">Disulfide bond</keyword>
<feature type="domain" description="Agouti" evidence="8">
    <location>
        <begin position="98"/>
        <end position="137"/>
    </location>
</feature>
<evidence type="ECO:0000313" key="10">
    <source>
        <dbReference type="Proteomes" id="UP001044222"/>
    </source>
</evidence>
<accession>A0A9D3MM10</accession>
<reference evidence="9" key="1">
    <citation type="submission" date="2021-01" db="EMBL/GenBank/DDBJ databases">
        <title>A chromosome-scale assembly of European eel, Anguilla anguilla.</title>
        <authorList>
            <person name="Henkel C."/>
            <person name="Jong-Raadsen S.A."/>
            <person name="Dufour S."/>
            <person name="Weltzien F.-A."/>
            <person name="Palstra A.P."/>
            <person name="Pelster B."/>
            <person name="Spaink H.P."/>
            <person name="Van Den Thillart G.E."/>
            <person name="Jansen H."/>
            <person name="Zahm M."/>
            <person name="Klopp C."/>
            <person name="Cedric C."/>
            <person name="Louis A."/>
            <person name="Berthelot C."/>
            <person name="Parey E."/>
            <person name="Roest Crollius H."/>
            <person name="Montfort J."/>
            <person name="Robinson-Rechavi M."/>
            <person name="Bucao C."/>
            <person name="Bouchez O."/>
            <person name="Gislard M."/>
            <person name="Lluch J."/>
            <person name="Milhes M."/>
            <person name="Lampietro C."/>
            <person name="Lopez Roques C."/>
            <person name="Donnadieu C."/>
            <person name="Braasch I."/>
            <person name="Desvignes T."/>
            <person name="Postlethwait J."/>
            <person name="Bobe J."/>
            <person name="Guiguen Y."/>
            <person name="Dirks R."/>
        </authorList>
    </citation>
    <scope>NUCLEOTIDE SEQUENCE</scope>
    <source>
        <strain evidence="9">Tag_6206</strain>
        <tissue evidence="9">Liver</tissue>
    </source>
</reference>
<dbReference type="InterPro" id="IPR007733">
    <property type="entry name" value="Agouti"/>
</dbReference>
<evidence type="ECO:0000256" key="1">
    <source>
        <dbReference type="ARBA" id="ARBA00004613"/>
    </source>
</evidence>
<evidence type="ECO:0000256" key="3">
    <source>
        <dbReference type="ARBA" id="ARBA00022729"/>
    </source>
</evidence>
<dbReference type="InterPro" id="IPR027300">
    <property type="entry name" value="Agouti_dom"/>
</dbReference>
<dbReference type="SUPFAM" id="SSF57055">
    <property type="entry name" value="Agouti-related protein"/>
    <property type="match status" value="1"/>
</dbReference>
<dbReference type="AlphaFoldDB" id="A0A9D3MM10"/>
<keyword evidence="4" id="KW-0960">Knottin</keyword>
<evidence type="ECO:0000313" key="9">
    <source>
        <dbReference type="EMBL" id="KAG5848723.1"/>
    </source>
</evidence>
<dbReference type="Proteomes" id="UP001044222">
    <property type="component" value="Unassembled WGS sequence"/>
</dbReference>
<evidence type="ECO:0000259" key="8">
    <source>
        <dbReference type="PROSITE" id="PS51150"/>
    </source>
</evidence>
<evidence type="ECO:0000256" key="5">
    <source>
        <dbReference type="ARBA" id="ARBA00023157"/>
    </source>
</evidence>
<evidence type="ECO:0000256" key="7">
    <source>
        <dbReference type="SAM" id="SignalP"/>
    </source>
</evidence>
<dbReference type="OMA" id="CIPHQQF"/>
<dbReference type="GO" id="GO:0005184">
    <property type="term" value="F:neuropeptide hormone activity"/>
    <property type="evidence" value="ECO:0007669"/>
    <property type="project" value="TreeGrafter"/>
</dbReference>
<evidence type="ECO:0000256" key="2">
    <source>
        <dbReference type="ARBA" id="ARBA00022525"/>
    </source>
</evidence>
<comment type="subcellular location">
    <subcellularLocation>
        <location evidence="1">Secreted</location>
    </subcellularLocation>
</comment>
<keyword evidence="3 7" id="KW-0732">Signal</keyword>
<dbReference type="GO" id="GO:0008343">
    <property type="term" value="P:adult feeding behavior"/>
    <property type="evidence" value="ECO:0007669"/>
    <property type="project" value="TreeGrafter"/>
</dbReference>
<dbReference type="PROSITE" id="PS51150">
    <property type="entry name" value="AGOUTI_2"/>
    <property type="match status" value="1"/>
</dbReference>
<organism evidence="9 10">
    <name type="scientific">Anguilla anguilla</name>
    <name type="common">European freshwater eel</name>
    <name type="synonym">Muraena anguilla</name>
    <dbReference type="NCBI Taxonomy" id="7936"/>
    <lineage>
        <taxon>Eukaryota</taxon>
        <taxon>Metazoa</taxon>
        <taxon>Chordata</taxon>
        <taxon>Craniata</taxon>
        <taxon>Vertebrata</taxon>
        <taxon>Euteleostomi</taxon>
        <taxon>Actinopterygii</taxon>
        <taxon>Neopterygii</taxon>
        <taxon>Teleostei</taxon>
        <taxon>Anguilliformes</taxon>
        <taxon>Anguillidae</taxon>
        <taxon>Anguilla</taxon>
    </lineage>
</organism>
<proteinExistence type="predicted"/>
<dbReference type="Pfam" id="PF05039">
    <property type="entry name" value="Agouti"/>
    <property type="match status" value="1"/>
</dbReference>
<sequence length="142" mass="16157">MWNSITAFWLVLHLIHVAAGAVHANTQFEETQPSQLQRAEESFLPDLGEGEYSSLYPASFITENGENLDVEHESNNGEEDVSGLARLQRRGLRNTRRCFRHQESCLGHQLPCCDPCDTCYCRFFNAICYCRRIGGPCLHGRH</sequence>
<evidence type="ECO:0000256" key="4">
    <source>
        <dbReference type="ARBA" id="ARBA00022854"/>
    </source>
</evidence>
<protein>
    <recommendedName>
        <fullName evidence="8">Agouti domain-containing protein</fullName>
    </recommendedName>
</protein>
<dbReference type="GO" id="GO:0009755">
    <property type="term" value="P:hormone-mediated signaling pathway"/>
    <property type="evidence" value="ECO:0007669"/>
    <property type="project" value="InterPro"/>
</dbReference>
<feature type="disulfide bond" evidence="6">
    <location>
        <begin position="105"/>
        <end position="119"/>
    </location>
</feature>
<dbReference type="GO" id="GO:0070996">
    <property type="term" value="F:type 1 melanocortin receptor binding"/>
    <property type="evidence" value="ECO:0007669"/>
    <property type="project" value="TreeGrafter"/>
</dbReference>
<dbReference type="OrthoDB" id="9942042at2759"/>
<dbReference type="GO" id="GO:0007218">
    <property type="term" value="P:neuropeptide signaling pathway"/>
    <property type="evidence" value="ECO:0007669"/>
    <property type="project" value="TreeGrafter"/>
</dbReference>
<evidence type="ECO:0000256" key="6">
    <source>
        <dbReference type="PROSITE-ProRule" id="PRU00494"/>
    </source>
</evidence>
<dbReference type="PROSITE" id="PS60024">
    <property type="entry name" value="AGOUTI_1"/>
    <property type="match status" value="1"/>
</dbReference>
<feature type="chain" id="PRO_5039521046" description="Agouti domain-containing protein" evidence="7">
    <location>
        <begin position="21"/>
        <end position="142"/>
    </location>
</feature>
<dbReference type="PANTHER" id="PTHR16551">
    <property type="entry name" value="AGOUTI RELATED"/>
    <property type="match status" value="1"/>
</dbReference>
<comment type="caution">
    <text evidence="9">The sequence shown here is derived from an EMBL/GenBank/DDBJ whole genome shotgun (WGS) entry which is preliminary data.</text>
</comment>
<feature type="disulfide bond" evidence="6">
    <location>
        <begin position="98"/>
        <end position="113"/>
    </location>
</feature>
<keyword evidence="2" id="KW-0964">Secreted</keyword>
<dbReference type="PANTHER" id="PTHR16551:SF4">
    <property type="entry name" value="AGOUTI-RELATED PROTEIN"/>
    <property type="match status" value="1"/>
</dbReference>
<feature type="disulfide bond" evidence="6">
    <location>
        <begin position="116"/>
        <end position="137"/>
    </location>
</feature>
<dbReference type="GO" id="GO:0005615">
    <property type="term" value="C:extracellular space"/>
    <property type="evidence" value="ECO:0007669"/>
    <property type="project" value="TreeGrafter"/>
</dbReference>
<gene>
    <name evidence="9" type="ORF">ANANG_G00102410</name>
</gene>
<feature type="disulfide bond" evidence="6">
    <location>
        <begin position="112"/>
        <end position="130"/>
    </location>
</feature>
<dbReference type="InterPro" id="IPR036836">
    <property type="entry name" value="Agouti_dom_sf"/>
</dbReference>
<dbReference type="SMART" id="SM00792">
    <property type="entry name" value="Agouti"/>
    <property type="match status" value="1"/>
</dbReference>
<name>A0A9D3MM10_ANGAN</name>
<feature type="disulfide bond" evidence="6">
    <location>
        <begin position="121"/>
        <end position="128"/>
    </location>
</feature>